<evidence type="ECO:0000259" key="3">
    <source>
        <dbReference type="Pfam" id="PF00326"/>
    </source>
</evidence>
<dbReference type="Pfam" id="PF00326">
    <property type="entry name" value="Peptidase_S9"/>
    <property type="match status" value="1"/>
</dbReference>
<feature type="domain" description="Peptidase S9 prolyl oligopeptidase catalytic" evidence="3">
    <location>
        <begin position="441"/>
        <end position="653"/>
    </location>
</feature>
<dbReference type="PROSITE" id="PS51257">
    <property type="entry name" value="PROKAR_LIPOPROTEIN"/>
    <property type="match status" value="1"/>
</dbReference>
<dbReference type="SUPFAM" id="SSF82171">
    <property type="entry name" value="DPP6 N-terminal domain-like"/>
    <property type="match status" value="1"/>
</dbReference>
<dbReference type="RefSeq" id="WP_386742446.1">
    <property type="nucleotide sequence ID" value="NZ_JBHRYA010000003.1"/>
</dbReference>
<dbReference type="GO" id="GO:0016787">
    <property type="term" value="F:hydrolase activity"/>
    <property type="evidence" value="ECO:0007669"/>
    <property type="project" value="UniProtKB-KW"/>
</dbReference>
<comment type="caution">
    <text evidence="4">The sequence shown here is derived from an EMBL/GenBank/DDBJ whole genome shotgun (WGS) entry which is preliminary data.</text>
</comment>
<keyword evidence="5" id="KW-1185">Reference proteome</keyword>
<protein>
    <submittedName>
        <fullName evidence="4">Alpha/beta hydrolase family protein</fullName>
        <ecNumber evidence="4">3.4.-.-</ecNumber>
    </submittedName>
</protein>
<dbReference type="InterPro" id="IPR001375">
    <property type="entry name" value="Peptidase_S9_cat"/>
</dbReference>
<sequence length="664" mass="72669">MPKLRNLVLAGGLVLACPALSEPLPPIEDFVRHATYSGTSISPTGEYLAITVDRGDQDVLTVLRTSDLKILKINQLPDKKSVGSFYWVSPERLMFNAVKKMGGYAAPFQTGEWFAVNADGSQPRPLIFYGTRDVTQRGKTVGSERFTLLDTLKDDERNVIMQARSPRSSEGAGTEVVRMDTVSGRRVSLGRAPKENCSIALSQAKEPQFAVCSSSRDEQGEYDERTELYRMQDGKWVLVNASKSDGKHLWIERVSTNGTVYATQSDETSPGAIGTLDTTTGQFHSLFQDPVAEVANTIWSSDESTLIGVVTAAGAPKVTLVDETHPDAQLYASLAASFPGQMVDFASHTDDGKLIVVSVYSDTNPGELYLYDRDTGKARFLMQGRKWLDKGAMASTKPFTFTARDGKRIHAYLTIPHGSDGRNLPLIVNPHGGPIGPRDGWGFNSEAQLLASRGYLVLKVNYRGSGGYGKAFSDAGHQQWAEGIQNDIIDATKWTIDQGYADKERICIYGGSFGGYSALMAPIRAPGLFKCAFGYVGVYDIEMMFELGDIPQSESGRRFLRRTHGTSKAKWTESSPARRADEVDIPVYLAAGARDERAPPEQTELMNKALVEAGNPPEGMIIQSGEMHGFYDEKNSLNLYTKMLAFFNRHIGGKVDVGAPENAD</sequence>
<reference evidence="5" key="1">
    <citation type="journal article" date="2019" name="Int. J. Syst. Evol. Microbiol.">
        <title>The Global Catalogue of Microorganisms (GCM) 10K type strain sequencing project: providing services to taxonomists for standard genome sequencing and annotation.</title>
        <authorList>
            <consortium name="The Broad Institute Genomics Platform"/>
            <consortium name="The Broad Institute Genome Sequencing Center for Infectious Disease"/>
            <person name="Wu L."/>
            <person name="Ma J."/>
        </authorList>
    </citation>
    <scope>NUCLEOTIDE SEQUENCE [LARGE SCALE GENOMIC DNA]</scope>
    <source>
        <strain evidence="5">KCTC 42441</strain>
    </source>
</reference>
<evidence type="ECO:0000313" key="4">
    <source>
        <dbReference type="EMBL" id="MFC3715320.1"/>
    </source>
</evidence>
<evidence type="ECO:0000256" key="1">
    <source>
        <dbReference type="ARBA" id="ARBA00022801"/>
    </source>
</evidence>
<dbReference type="SUPFAM" id="SSF53474">
    <property type="entry name" value="alpha/beta-Hydrolases"/>
    <property type="match status" value="1"/>
</dbReference>
<keyword evidence="1 4" id="KW-0378">Hydrolase</keyword>
<dbReference type="Gene3D" id="3.40.50.1820">
    <property type="entry name" value="alpha/beta hydrolase"/>
    <property type="match status" value="1"/>
</dbReference>
<dbReference type="PANTHER" id="PTHR42776:SF27">
    <property type="entry name" value="DIPEPTIDYL PEPTIDASE FAMILY MEMBER 6"/>
    <property type="match status" value="1"/>
</dbReference>
<accession>A0ABV7XGM3</accession>
<dbReference type="InterPro" id="IPR029058">
    <property type="entry name" value="AB_hydrolase_fold"/>
</dbReference>
<proteinExistence type="predicted"/>
<feature type="signal peptide" evidence="2">
    <location>
        <begin position="1"/>
        <end position="21"/>
    </location>
</feature>
<dbReference type="Proteomes" id="UP001595705">
    <property type="component" value="Unassembled WGS sequence"/>
</dbReference>
<feature type="chain" id="PRO_5046673555" evidence="2">
    <location>
        <begin position="22"/>
        <end position="664"/>
    </location>
</feature>
<evidence type="ECO:0000256" key="2">
    <source>
        <dbReference type="SAM" id="SignalP"/>
    </source>
</evidence>
<keyword evidence="2" id="KW-0732">Signal</keyword>
<dbReference type="EC" id="3.4.-.-" evidence="4"/>
<dbReference type="PANTHER" id="PTHR42776">
    <property type="entry name" value="SERINE PEPTIDASE S9 FAMILY MEMBER"/>
    <property type="match status" value="1"/>
</dbReference>
<gene>
    <name evidence="4" type="ORF">ACFONC_04050</name>
</gene>
<organism evidence="4 5">
    <name type="scientific">Luteimonas soli</name>
    <dbReference type="NCBI Taxonomy" id="1648966"/>
    <lineage>
        <taxon>Bacteria</taxon>
        <taxon>Pseudomonadati</taxon>
        <taxon>Pseudomonadota</taxon>
        <taxon>Gammaproteobacteria</taxon>
        <taxon>Lysobacterales</taxon>
        <taxon>Lysobacteraceae</taxon>
        <taxon>Luteimonas</taxon>
    </lineage>
</organism>
<name>A0ABV7XGM3_9GAMM</name>
<dbReference type="EMBL" id="JBHRYA010000003">
    <property type="protein sequence ID" value="MFC3715320.1"/>
    <property type="molecule type" value="Genomic_DNA"/>
</dbReference>
<evidence type="ECO:0000313" key="5">
    <source>
        <dbReference type="Proteomes" id="UP001595705"/>
    </source>
</evidence>